<reference evidence="9 10" key="1">
    <citation type="submission" date="2019-04" db="EMBL/GenBank/DDBJ databases">
        <authorList>
            <person name="Van Vliet M D."/>
        </authorList>
    </citation>
    <scope>NUCLEOTIDE SEQUENCE [LARGE SCALE GENOMIC DNA]</scope>
    <source>
        <strain evidence="9 10">F1</strain>
    </source>
</reference>
<keyword evidence="4 7" id="KW-0732">Signal</keyword>
<dbReference type="SUPFAM" id="SSF53649">
    <property type="entry name" value="Alkaline phosphatase-like"/>
    <property type="match status" value="1"/>
</dbReference>
<keyword evidence="3" id="KW-0479">Metal-binding</keyword>
<dbReference type="InterPro" id="IPR035874">
    <property type="entry name" value="IDS"/>
</dbReference>
<keyword evidence="10" id="KW-1185">Reference proteome</keyword>
<evidence type="ECO:0000256" key="6">
    <source>
        <dbReference type="ARBA" id="ARBA00022837"/>
    </source>
</evidence>
<evidence type="ECO:0000256" key="4">
    <source>
        <dbReference type="ARBA" id="ARBA00022729"/>
    </source>
</evidence>
<evidence type="ECO:0000259" key="8">
    <source>
        <dbReference type="Pfam" id="PF00884"/>
    </source>
</evidence>
<evidence type="ECO:0000256" key="1">
    <source>
        <dbReference type="ARBA" id="ARBA00001913"/>
    </source>
</evidence>
<protein>
    <submittedName>
        <fullName evidence="9">Choline-sulfatase</fullName>
    </submittedName>
</protein>
<proteinExistence type="inferred from homology"/>
<gene>
    <name evidence="9" type="primary">betC_19</name>
    <name evidence="9" type="ORF">PDESU_01577</name>
</gene>
<accession>A0A6C2TZJ2</accession>
<dbReference type="PANTHER" id="PTHR45953:SF1">
    <property type="entry name" value="IDURONATE 2-SULFATASE"/>
    <property type="match status" value="1"/>
</dbReference>
<comment type="similarity">
    <text evidence="2">Belongs to the sulfatase family.</text>
</comment>
<dbReference type="GO" id="GO:0004423">
    <property type="term" value="F:iduronate-2-sulfatase activity"/>
    <property type="evidence" value="ECO:0007669"/>
    <property type="project" value="InterPro"/>
</dbReference>
<feature type="signal peptide" evidence="7">
    <location>
        <begin position="1"/>
        <end position="20"/>
    </location>
</feature>
<dbReference type="InterPro" id="IPR000917">
    <property type="entry name" value="Sulfatase_N"/>
</dbReference>
<dbReference type="InterPro" id="IPR017850">
    <property type="entry name" value="Alkaline_phosphatase_core_sf"/>
</dbReference>
<evidence type="ECO:0000313" key="10">
    <source>
        <dbReference type="Proteomes" id="UP000366872"/>
    </source>
</evidence>
<dbReference type="GO" id="GO:0046872">
    <property type="term" value="F:metal ion binding"/>
    <property type="evidence" value="ECO:0007669"/>
    <property type="project" value="UniProtKB-KW"/>
</dbReference>
<comment type="cofactor">
    <cofactor evidence="1">
        <name>Ca(2+)</name>
        <dbReference type="ChEBI" id="CHEBI:29108"/>
    </cofactor>
</comment>
<dbReference type="CDD" id="cd16030">
    <property type="entry name" value="iduronate-2-sulfatase"/>
    <property type="match status" value="1"/>
</dbReference>
<organism evidence="9 10">
    <name type="scientific">Pontiella desulfatans</name>
    <dbReference type="NCBI Taxonomy" id="2750659"/>
    <lineage>
        <taxon>Bacteria</taxon>
        <taxon>Pseudomonadati</taxon>
        <taxon>Kiritimatiellota</taxon>
        <taxon>Kiritimatiellia</taxon>
        <taxon>Kiritimatiellales</taxon>
        <taxon>Pontiellaceae</taxon>
        <taxon>Pontiella</taxon>
    </lineage>
</organism>
<feature type="domain" description="Sulfatase N-terminal" evidence="8">
    <location>
        <begin position="346"/>
        <end position="688"/>
    </location>
</feature>
<dbReference type="GO" id="GO:0005737">
    <property type="term" value="C:cytoplasm"/>
    <property type="evidence" value="ECO:0007669"/>
    <property type="project" value="TreeGrafter"/>
</dbReference>
<dbReference type="PANTHER" id="PTHR45953">
    <property type="entry name" value="IDURONATE 2-SULFATASE"/>
    <property type="match status" value="1"/>
</dbReference>
<evidence type="ECO:0000256" key="3">
    <source>
        <dbReference type="ARBA" id="ARBA00022723"/>
    </source>
</evidence>
<evidence type="ECO:0000256" key="5">
    <source>
        <dbReference type="ARBA" id="ARBA00022801"/>
    </source>
</evidence>
<feature type="chain" id="PRO_5028997969" evidence="7">
    <location>
        <begin position="21"/>
        <end position="958"/>
    </location>
</feature>
<dbReference type="EMBL" id="CAAHFG010000001">
    <property type="protein sequence ID" value="VGO13023.1"/>
    <property type="molecule type" value="Genomic_DNA"/>
</dbReference>
<name>A0A6C2TZJ2_PONDE</name>
<dbReference type="RefSeq" id="WP_136078641.1">
    <property type="nucleotide sequence ID" value="NZ_CAAHFG010000001.1"/>
</dbReference>
<dbReference type="Gene3D" id="3.40.720.10">
    <property type="entry name" value="Alkaline Phosphatase, subunit A"/>
    <property type="match status" value="1"/>
</dbReference>
<evidence type="ECO:0000256" key="7">
    <source>
        <dbReference type="SAM" id="SignalP"/>
    </source>
</evidence>
<dbReference type="AlphaFoldDB" id="A0A6C2TZJ2"/>
<keyword evidence="5" id="KW-0378">Hydrolase</keyword>
<dbReference type="Pfam" id="PF00884">
    <property type="entry name" value="Sulfatase"/>
    <property type="match status" value="1"/>
</dbReference>
<dbReference type="Proteomes" id="UP000366872">
    <property type="component" value="Unassembled WGS sequence"/>
</dbReference>
<keyword evidence="6" id="KW-0106">Calcium</keyword>
<sequence length="958" mass="103863">MKRNMVYAMFALAAITSSQAAVIFFDGFETGGTTVVGRSPDQVNEGSAAWVTSGGAATAAIVDVAGNKVMEVVNTGADSFALDIAGEAVFGQLTFDLRFTSQATDTSKNANFRVVPGAGAGLNDFKGGVGLGTAGLDLDTWGEVAIVFNAGTTAITYGDSDQYSVPVDALDIWVNGQLDTDDQLRTANYGGIDCFGFKMFDGVVGMEFQVDDFELNTEITVGGVSVNPTLLYTAGGVSEAIANDGTISSTIAITLSDDLFTADVVSAGHVAVGNIPAGLTPVLSRDSDTQITLSFTGNATDHASTESISNLMVTFADGAFVGGDAGTVAGSTRGDLSITFIDATPPNILMLCIDDMNDWVGFLGGHPQTKTPNMDALAEKGVIFSNAHCPAPGCSPSRSAIMFGAEPTTTGLYPFYTLVNLDPADLATLDAFLPMPQFFRDNGYYTAGYTKIWHNPDKDYKPAEQWDVYTSYGDNSLNLVNDPRYYYSPDVSRLRATPATNPPTDFKDRKSANAAVGILQQTHDKPFFLSVGFILPHTPFVTPVENFDRFDFPIEAPPILAGDLSDVPLVGRANAQLYVDIPFKQDEAWEKSRRGYLASISFTDDNVGVVLDALAASPYADNTIVVLWSDHGFHLGEKQSFSKFSLWEEATRTPFIIYDPRGNAANGQTIDEPVSLINIYRTLADLTGLTPPAYVDGISLVPWLDDPSLPKATPALTTWGRGNYTLRSSDWRYIRYHDGSEELYHNAVDPNEWTNLADDPEFSAMKTQLAVYLPTNEAPQIESGIDLYNVSDSDKPNNRVNAYLNEVDEYETLGLQPPLNGYNFSDWVETAGYMGDDAEPGADPNTNGVPNILEYAIKVPDGGDIRDYLPGLDFKQEETTNHLSISFRRRLDAPDLRYEVDGSKDLSEWEPLWNSDTPTNTYILSTTNNLDGTQAITIRHRDGMDELKAYLRLRVSVP</sequence>
<evidence type="ECO:0000256" key="2">
    <source>
        <dbReference type="ARBA" id="ARBA00008779"/>
    </source>
</evidence>
<evidence type="ECO:0000313" key="9">
    <source>
        <dbReference type="EMBL" id="VGO13023.1"/>
    </source>
</evidence>